<dbReference type="EnsemblPlants" id="AES66488">
    <property type="protein sequence ID" value="AES66488"/>
    <property type="gene ID" value="MTR_2g074910"/>
</dbReference>
<reference evidence="1 3" key="2">
    <citation type="journal article" date="2014" name="BMC Genomics">
        <title>An improved genome release (version Mt4.0) for the model legume Medicago truncatula.</title>
        <authorList>
            <person name="Tang H."/>
            <person name="Krishnakumar V."/>
            <person name="Bidwell S."/>
            <person name="Rosen B."/>
            <person name="Chan A."/>
            <person name="Zhou S."/>
            <person name="Gentzbittel L."/>
            <person name="Childs K.L."/>
            <person name="Yandell M."/>
            <person name="Gundlach H."/>
            <person name="Mayer K.F."/>
            <person name="Schwartz D.C."/>
            <person name="Town C.D."/>
        </authorList>
    </citation>
    <scope>GENOME REANNOTATION</scope>
    <source>
        <strain evidence="2 3">cv. Jemalong A17</strain>
    </source>
</reference>
<name>G7IJD7_MEDTR</name>
<dbReference type="Proteomes" id="UP000002051">
    <property type="component" value="Chromosome 2"/>
</dbReference>
<gene>
    <name evidence="1" type="ordered locus">MTR_2g074910</name>
</gene>
<reference evidence="2" key="3">
    <citation type="submission" date="2015-04" db="UniProtKB">
        <authorList>
            <consortium name="EnsemblPlants"/>
        </authorList>
    </citation>
    <scope>IDENTIFICATION</scope>
    <source>
        <strain evidence="2">cv. Jemalong A17</strain>
    </source>
</reference>
<protein>
    <submittedName>
        <fullName evidence="1 2">Uncharacterized protein</fullName>
    </submittedName>
</protein>
<evidence type="ECO:0000313" key="3">
    <source>
        <dbReference type="Proteomes" id="UP000002051"/>
    </source>
</evidence>
<organism evidence="1 3">
    <name type="scientific">Medicago truncatula</name>
    <name type="common">Barrel medic</name>
    <name type="synonym">Medicago tribuloides</name>
    <dbReference type="NCBI Taxonomy" id="3880"/>
    <lineage>
        <taxon>Eukaryota</taxon>
        <taxon>Viridiplantae</taxon>
        <taxon>Streptophyta</taxon>
        <taxon>Embryophyta</taxon>
        <taxon>Tracheophyta</taxon>
        <taxon>Spermatophyta</taxon>
        <taxon>Magnoliopsida</taxon>
        <taxon>eudicotyledons</taxon>
        <taxon>Gunneridae</taxon>
        <taxon>Pentapetalae</taxon>
        <taxon>rosids</taxon>
        <taxon>fabids</taxon>
        <taxon>Fabales</taxon>
        <taxon>Fabaceae</taxon>
        <taxon>Papilionoideae</taxon>
        <taxon>50 kb inversion clade</taxon>
        <taxon>NPAAA clade</taxon>
        <taxon>Hologalegina</taxon>
        <taxon>IRL clade</taxon>
        <taxon>Trifolieae</taxon>
        <taxon>Medicago</taxon>
    </lineage>
</organism>
<dbReference type="OMA" id="EMQALTH"/>
<keyword evidence="3" id="KW-1185">Reference proteome</keyword>
<dbReference type="PaxDb" id="3880-AES66488"/>
<dbReference type="HOGENOM" id="CLU_2964301_0_0_1"/>
<dbReference type="AlphaFoldDB" id="G7IJD7"/>
<reference evidence="1 3" key="1">
    <citation type="journal article" date="2011" name="Nature">
        <title>The Medicago genome provides insight into the evolution of rhizobial symbioses.</title>
        <authorList>
            <person name="Young N.D."/>
            <person name="Debelle F."/>
            <person name="Oldroyd G.E."/>
            <person name="Geurts R."/>
            <person name="Cannon S.B."/>
            <person name="Udvardi M.K."/>
            <person name="Benedito V.A."/>
            <person name="Mayer K.F."/>
            <person name="Gouzy J."/>
            <person name="Schoof H."/>
            <person name="Van de Peer Y."/>
            <person name="Proost S."/>
            <person name="Cook D.R."/>
            <person name="Meyers B.C."/>
            <person name="Spannagl M."/>
            <person name="Cheung F."/>
            <person name="De Mita S."/>
            <person name="Krishnakumar V."/>
            <person name="Gundlach H."/>
            <person name="Zhou S."/>
            <person name="Mudge J."/>
            <person name="Bharti A.K."/>
            <person name="Murray J.D."/>
            <person name="Naoumkina M.A."/>
            <person name="Rosen B."/>
            <person name="Silverstein K.A."/>
            <person name="Tang H."/>
            <person name="Rombauts S."/>
            <person name="Zhao P.X."/>
            <person name="Zhou P."/>
            <person name="Barbe V."/>
            <person name="Bardou P."/>
            <person name="Bechner M."/>
            <person name="Bellec A."/>
            <person name="Berger A."/>
            <person name="Berges H."/>
            <person name="Bidwell S."/>
            <person name="Bisseling T."/>
            <person name="Choisne N."/>
            <person name="Couloux A."/>
            <person name="Denny R."/>
            <person name="Deshpande S."/>
            <person name="Dai X."/>
            <person name="Doyle J.J."/>
            <person name="Dudez A.M."/>
            <person name="Farmer A.D."/>
            <person name="Fouteau S."/>
            <person name="Franken C."/>
            <person name="Gibelin C."/>
            <person name="Gish J."/>
            <person name="Goldstein S."/>
            <person name="Gonzalez A.J."/>
            <person name="Green P.J."/>
            <person name="Hallab A."/>
            <person name="Hartog M."/>
            <person name="Hua A."/>
            <person name="Humphray S.J."/>
            <person name="Jeong D.H."/>
            <person name="Jing Y."/>
            <person name="Jocker A."/>
            <person name="Kenton S.M."/>
            <person name="Kim D.J."/>
            <person name="Klee K."/>
            <person name="Lai H."/>
            <person name="Lang C."/>
            <person name="Lin S."/>
            <person name="Macmil S.L."/>
            <person name="Magdelenat G."/>
            <person name="Matthews L."/>
            <person name="McCorrison J."/>
            <person name="Monaghan E.L."/>
            <person name="Mun J.H."/>
            <person name="Najar F.Z."/>
            <person name="Nicholson C."/>
            <person name="Noirot C."/>
            <person name="O'Bleness M."/>
            <person name="Paule C.R."/>
            <person name="Poulain J."/>
            <person name="Prion F."/>
            <person name="Qin B."/>
            <person name="Qu C."/>
            <person name="Retzel E.F."/>
            <person name="Riddle C."/>
            <person name="Sallet E."/>
            <person name="Samain S."/>
            <person name="Samson N."/>
            <person name="Sanders I."/>
            <person name="Saurat O."/>
            <person name="Scarpelli C."/>
            <person name="Schiex T."/>
            <person name="Segurens B."/>
            <person name="Severin A.J."/>
            <person name="Sherrier D.J."/>
            <person name="Shi R."/>
            <person name="Sims S."/>
            <person name="Singer S.R."/>
            <person name="Sinharoy S."/>
            <person name="Sterck L."/>
            <person name="Viollet A."/>
            <person name="Wang B.B."/>
            <person name="Wang K."/>
            <person name="Wang M."/>
            <person name="Wang X."/>
            <person name="Warfsmann J."/>
            <person name="Weissenbach J."/>
            <person name="White D.D."/>
            <person name="White J.D."/>
            <person name="Wiley G.B."/>
            <person name="Wincker P."/>
            <person name="Xing Y."/>
            <person name="Yang L."/>
            <person name="Yao Z."/>
            <person name="Ying F."/>
            <person name="Zhai J."/>
            <person name="Zhou L."/>
            <person name="Zuber A."/>
            <person name="Denarie J."/>
            <person name="Dixon R.A."/>
            <person name="May G.D."/>
            <person name="Schwartz D.C."/>
            <person name="Rogers J."/>
            <person name="Quetier F."/>
            <person name="Town C.D."/>
            <person name="Roe B.A."/>
        </authorList>
    </citation>
    <scope>NUCLEOTIDE SEQUENCE [LARGE SCALE GENOMIC DNA]</scope>
    <source>
        <strain evidence="1">A17</strain>
        <strain evidence="2 3">cv. Jemalong A17</strain>
    </source>
</reference>
<evidence type="ECO:0000313" key="2">
    <source>
        <dbReference type="EnsemblPlants" id="AES66488"/>
    </source>
</evidence>
<accession>G7IJD7</accession>
<sequence length="59" mass="6282">MTALHSNGTYGTWDLAALPDGKTTIGCRRVNTVNIFGLEYGGTFSPVAKIASIHLFLAI</sequence>
<dbReference type="EMBL" id="CM001218">
    <property type="protein sequence ID" value="AES66488.1"/>
    <property type="molecule type" value="Genomic_DNA"/>
</dbReference>
<proteinExistence type="predicted"/>
<evidence type="ECO:0000313" key="1">
    <source>
        <dbReference type="EMBL" id="AES66488.1"/>
    </source>
</evidence>